<dbReference type="InterPro" id="IPR036569">
    <property type="entry name" value="RpiB_LacA_LacB_sf"/>
</dbReference>
<dbReference type="PANTHER" id="PTHR30345">
    <property type="entry name" value="RIBOSE-5-PHOSPHATE ISOMERASE B"/>
    <property type="match status" value="1"/>
</dbReference>
<dbReference type="EMBL" id="CP088155">
    <property type="protein sequence ID" value="WYM97322.1"/>
    <property type="molecule type" value="Genomic_DNA"/>
</dbReference>
<dbReference type="Pfam" id="PF02502">
    <property type="entry name" value="LacAB_rpiB"/>
    <property type="match status" value="1"/>
</dbReference>
<reference evidence="2" key="1">
    <citation type="submission" date="2021-11" db="EMBL/GenBank/DDBJ databases">
        <title>The first genome sequence of unculturable Mycoplasma faucium obtained by de novo assembly of metagenomic reads.</title>
        <authorList>
            <person name="Sabat A.J."/>
            <person name="Bathoorn E."/>
            <person name="Akkerboom V."/>
            <person name="Friedrich A.W."/>
        </authorList>
    </citation>
    <scope>NUCLEOTIDE SEQUENCE [LARGE SCALE GENOMIC DNA]</scope>
    <source>
        <strain evidence="2">UMCG-MFM1</strain>
    </source>
</reference>
<dbReference type="RefSeq" id="WP_405311706.1">
    <property type="nucleotide sequence ID" value="NZ_CP088155.1"/>
</dbReference>
<comment type="similarity">
    <text evidence="1">Belongs to the LacAB/RpiB family.</text>
</comment>
<dbReference type="PIRSF" id="PIRSF005384">
    <property type="entry name" value="RpiB_LacA_B"/>
    <property type="match status" value="1"/>
</dbReference>
<dbReference type="PANTHER" id="PTHR30345:SF0">
    <property type="entry name" value="DNA DAMAGE-REPAIR_TOLERATION PROTEIN DRT102"/>
    <property type="match status" value="1"/>
</dbReference>
<organism evidence="2 3">
    <name type="scientific">Metamycoplasma faucium</name>
    <dbReference type="NCBI Taxonomy" id="56142"/>
    <lineage>
        <taxon>Bacteria</taxon>
        <taxon>Bacillati</taxon>
        <taxon>Mycoplasmatota</taxon>
        <taxon>Mycoplasmoidales</taxon>
        <taxon>Metamycoplasmataceae</taxon>
        <taxon>Metamycoplasma</taxon>
    </lineage>
</organism>
<gene>
    <name evidence="2" type="ORF">LQ356_00285</name>
</gene>
<name>A0ABZ2TLP8_9BACT</name>
<keyword evidence="3" id="KW-1185">Reference proteome</keyword>
<dbReference type="SUPFAM" id="SSF89623">
    <property type="entry name" value="Ribose/Galactose isomerase RpiB/AlsB"/>
    <property type="match status" value="1"/>
</dbReference>
<accession>A0ABZ2TLP8</accession>
<dbReference type="Proteomes" id="UP001622612">
    <property type="component" value="Chromosome"/>
</dbReference>
<dbReference type="NCBIfam" id="TIGR00689">
    <property type="entry name" value="rpiB_lacA_lacB"/>
    <property type="match status" value="1"/>
</dbReference>
<proteinExistence type="inferred from homology"/>
<dbReference type="NCBIfam" id="NF004051">
    <property type="entry name" value="PRK05571.1"/>
    <property type="match status" value="1"/>
</dbReference>
<evidence type="ECO:0000313" key="2">
    <source>
        <dbReference type="EMBL" id="WYM97322.1"/>
    </source>
</evidence>
<keyword evidence="2" id="KW-0413">Isomerase</keyword>
<dbReference type="InterPro" id="IPR003500">
    <property type="entry name" value="RpiB_LacA_LacB"/>
</dbReference>
<dbReference type="GO" id="GO:0016853">
    <property type="term" value="F:isomerase activity"/>
    <property type="evidence" value="ECO:0007669"/>
    <property type="project" value="UniProtKB-KW"/>
</dbReference>
<protein>
    <submittedName>
        <fullName evidence="2">RpiB/LacA/LacB family sugar-phosphate isomerase</fullName>
    </submittedName>
</protein>
<dbReference type="Gene3D" id="3.40.1400.10">
    <property type="entry name" value="Sugar-phosphate isomerase, RpiB/LacA/LacB"/>
    <property type="match status" value="1"/>
</dbReference>
<evidence type="ECO:0000256" key="1">
    <source>
        <dbReference type="ARBA" id="ARBA00008754"/>
    </source>
</evidence>
<sequence length="152" mass="17009">MDKKIVYIASDHGGYDTKIGLAKLLEKDGYEIKLYGAQDKTTSVSYSEIGIEFAKLLTKNKDSDKNYYVALCGSGIGISIALNRFKNIRCARVTNEEEAKLAKMHNNANILCFGGRFINPEQAYKMFNVWKNTTFESGRHVARIAKLGEIGE</sequence>
<evidence type="ECO:0000313" key="3">
    <source>
        <dbReference type="Proteomes" id="UP001622612"/>
    </source>
</evidence>